<organism evidence="2 4">
    <name type="scientific">Methanobacterium veterum</name>
    <dbReference type="NCBI Taxonomy" id="408577"/>
    <lineage>
        <taxon>Archaea</taxon>
        <taxon>Methanobacteriati</taxon>
        <taxon>Methanobacteriota</taxon>
        <taxon>Methanomada group</taxon>
        <taxon>Methanobacteria</taxon>
        <taxon>Methanobacteriales</taxon>
        <taxon>Methanobacteriaceae</taxon>
        <taxon>Methanobacterium</taxon>
    </lineage>
</organism>
<protein>
    <submittedName>
        <fullName evidence="2">Uncharacterized protein</fullName>
    </submittedName>
</protein>
<feature type="transmembrane region" description="Helical" evidence="1">
    <location>
        <begin position="37"/>
        <end position="57"/>
    </location>
</feature>
<reference evidence="2" key="1">
    <citation type="submission" date="2022-12" db="EMBL/GenBank/DDBJ databases">
        <title>Reclassification of two methanogenic archaea species isolated from the Kolyma lowland permafrost.</title>
        <authorList>
            <person name="Trubitsyn V.E."/>
            <person name="Rivkina E.M."/>
            <person name="Shcherbakova V.A."/>
        </authorList>
    </citation>
    <scope>NUCLEOTIDE SEQUENCE</scope>
    <source>
        <strain evidence="2">M2</strain>
        <strain evidence="3">MK4</strain>
    </source>
</reference>
<proteinExistence type="predicted"/>
<keyword evidence="1" id="KW-0812">Transmembrane</keyword>
<dbReference type="Proteomes" id="UP001068021">
    <property type="component" value="Unassembled WGS sequence"/>
</dbReference>
<sequence length="59" mass="6815">MFDAIFYLKLIISCVGFILAIFFIIREYKINSKRYKYGLLPAIGFFLAGILQLISALTY</sequence>
<gene>
    <name evidence="3" type="ORF">O3H35_01065</name>
    <name evidence="2" type="ORF">O3H54_07650</name>
</gene>
<evidence type="ECO:0000313" key="2">
    <source>
        <dbReference type="EMBL" id="MCZ3365756.1"/>
    </source>
</evidence>
<name>A0A9E5DHH0_9EURY</name>
<accession>A0A9E5DHH0</accession>
<keyword evidence="1" id="KW-1133">Transmembrane helix</keyword>
<evidence type="ECO:0000313" key="4">
    <source>
        <dbReference type="Proteomes" id="UP001068021"/>
    </source>
</evidence>
<evidence type="ECO:0000256" key="1">
    <source>
        <dbReference type="SAM" id="Phobius"/>
    </source>
</evidence>
<dbReference type="EMBL" id="JAPVES010000024">
    <property type="protein sequence ID" value="MCZ3371220.1"/>
    <property type="molecule type" value="Genomic_DNA"/>
</dbReference>
<evidence type="ECO:0000313" key="3">
    <source>
        <dbReference type="EMBL" id="MCZ3371220.1"/>
    </source>
</evidence>
<dbReference type="EMBL" id="JAPVER010000020">
    <property type="protein sequence ID" value="MCZ3365756.1"/>
    <property type="molecule type" value="Genomic_DNA"/>
</dbReference>
<dbReference type="Proteomes" id="UP001074446">
    <property type="component" value="Unassembled WGS sequence"/>
</dbReference>
<keyword evidence="4" id="KW-1185">Reference proteome</keyword>
<feature type="transmembrane region" description="Helical" evidence="1">
    <location>
        <begin position="6"/>
        <end position="25"/>
    </location>
</feature>
<comment type="caution">
    <text evidence="2">The sequence shown here is derived from an EMBL/GenBank/DDBJ whole genome shotgun (WGS) entry which is preliminary data.</text>
</comment>
<keyword evidence="1" id="KW-0472">Membrane</keyword>
<dbReference type="RefSeq" id="WP_048081919.1">
    <property type="nucleotide sequence ID" value="NZ_JAPVER010000020.1"/>
</dbReference>
<dbReference type="AlphaFoldDB" id="A0A9E5DHH0"/>